<dbReference type="CDD" id="cd06170">
    <property type="entry name" value="LuxR_C_like"/>
    <property type="match status" value="1"/>
</dbReference>
<organism evidence="6 7">
    <name type="scientific">Microscilla marina ATCC 23134</name>
    <dbReference type="NCBI Taxonomy" id="313606"/>
    <lineage>
        <taxon>Bacteria</taxon>
        <taxon>Pseudomonadati</taxon>
        <taxon>Bacteroidota</taxon>
        <taxon>Cytophagia</taxon>
        <taxon>Cytophagales</taxon>
        <taxon>Microscillaceae</taxon>
        <taxon>Microscilla</taxon>
    </lineage>
</organism>
<proteinExistence type="predicted"/>
<dbReference type="SMART" id="SM00421">
    <property type="entry name" value="HTH_LUXR"/>
    <property type="match status" value="1"/>
</dbReference>
<keyword evidence="1" id="KW-0805">Transcription regulation</keyword>
<dbReference type="PROSITE" id="PS00622">
    <property type="entry name" value="HTH_LUXR_1"/>
    <property type="match status" value="1"/>
</dbReference>
<dbReference type="PANTHER" id="PTHR44688">
    <property type="entry name" value="DNA-BINDING TRANSCRIPTIONAL ACTIVATOR DEVR_DOSR"/>
    <property type="match status" value="1"/>
</dbReference>
<dbReference type="InterPro" id="IPR036388">
    <property type="entry name" value="WH-like_DNA-bd_sf"/>
</dbReference>
<dbReference type="GO" id="GO:0006355">
    <property type="term" value="P:regulation of DNA-templated transcription"/>
    <property type="evidence" value="ECO:0007669"/>
    <property type="project" value="InterPro"/>
</dbReference>
<gene>
    <name evidence="6" type="ORF">M23134_00659</name>
</gene>
<name>A1ZVL9_MICM2</name>
<feature type="transmembrane region" description="Helical" evidence="4">
    <location>
        <begin position="91"/>
        <end position="110"/>
    </location>
</feature>
<accession>A1ZVL9</accession>
<feature type="transmembrane region" description="Helical" evidence="4">
    <location>
        <begin position="116"/>
        <end position="133"/>
    </location>
</feature>
<evidence type="ECO:0000256" key="4">
    <source>
        <dbReference type="SAM" id="Phobius"/>
    </source>
</evidence>
<dbReference type="SUPFAM" id="SSF46894">
    <property type="entry name" value="C-terminal effector domain of the bipartite response regulators"/>
    <property type="match status" value="1"/>
</dbReference>
<dbReference type="Pfam" id="PF00196">
    <property type="entry name" value="GerE"/>
    <property type="match status" value="1"/>
</dbReference>
<evidence type="ECO:0000313" key="7">
    <source>
        <dbReference type="Proteomes" id="UP000004095"/>
    </source>
</evidence>
<dbReference type="Gene3D" id="1.10.10.10">
    <property type="entry name" value="Winged helix-like DNA-binding domain superfamily/Winged helix DNA-binding domain"/>
    <property type="match status" value="1"/>
</dbReference>
<comment type="caution">
    <text evidence="6">The sequence shown here is derived from an EMBL/GenBank/DDBJ whole genome shotgun (WGS) entry which is preliminary data.</text>
</comment>
<keyword evidence="7" id="KW-1185">Reference proteome</keyword>
<sequence length="214" mass="23908">MTLIGLTTPLSVWVERKNQVSQAYKKILLIVSGSLILLVLVGSFVNLLGIIQYVIVIFMGGSVAGSMLFIKKTSSKFKTKHQEKIEQYFASILLVVVPVLLLTDYITSLHRIEAKIGFTLPVIFIIMASNKLWDDIQRLALFNTAAVSKEHSLSNYALTKREQEVALLLIKGHTYKQVAEQLFISLPTVKTHASNIYKKCGVKSKIELLSLIIC</sequence>
<protein>
    <submittedName>
        <fullName evidence="6">Transcriptional regulator, LuxR family protein</fullName>
    </submittedName>
</protein>
<dbReference type="PANTHER" id="PTHR44688:SF16">
    <property type="entry name" value="DNA-BINDING TRANSCRIPTIONAL ACTIVATOR DEVR_DOSR"/>
    <property type="match status" value="1"/>
</dbReference>
<dbReference type="PROSITE" id="PS50043">
    <property type="entry name" value="HTH_LUXR_2"/>
    <property type="match status" value="1"/>
</dbReference>
<keyword evidence="2" id="KW-0238">DNA-binding</keyword>
<dbReference type="InterPro" id="IPR016032">
    <property type="entry name" value="Sig_transdc_resp-reg_C-effctor"/>
</dbReference>
<dbReference type="InterPro" id="IPR000792">
    <property type="entry name" value="Tscrpt_reg_LuxR_C"/>
</dbReference>
<dbReference type="eggNOG" id="COG2197">
    <property type="taxonomic scope" value="Bacteria"/>
</dbReference>
<evidence type="ECO:0000313" key="6">
    <source>
        <dbReference type="EMBL" id="EAY25561.1"/>
    </source>
</evidence>
<evidence type="ECO:0000256" key="3">
    <source>
        <dbReference type="ARBA" id="ARBA00023163"/>
    </source>
</evidence>
<evidence type="ECO:0000259" key="5">
    <source>
        <dbReference type="PROSITE" id="PS50043"/>
    </source>
</evidence>
<feature type="transmembrane region" description="Helical" evidence="4">
    <location>
        <begin position="50"/>
        <end position="70"/>
    </location>
</feature>
<keyword evidence="4" id="KW-1133">Transmembrane helix</keyword>
<dbReference type="GO" id="GO:0003677">
    <property type="term" value="F:DNA binding"/>
    <property type="evidence" value="ECO:0007669"/>
    <property type="project" value="UniProtKB-KW"/>
</dbReference>
<keyword evidence="4" id="KW-0472">Membrane</keyword>
<keyword evidence="3" id="KW-0804">Transcription</keyword>
<dbReference type="Proteomes" id="UP000004095">
    <property type="component" value="Unassembled WGS sequence"/>
</dbReference>
<dbReference type="EMBL" id="AAWS01000046">
    <property type="protein sequence ID" value="EAY25561.1"/>
    <property type="molecule type" value="Genomic_DNA"/>
</dbReference>
<evidence type="ECO:0000256" key="2">
    <source>
        <dbReference type="ARBA" id="ARBA00023125"/>
    </source>
</evidence>
<feature type="transmembrane region" description="Helical" evidence="4">
    <location>
        <begin position="27"/>
        <end position="44"/>
    </location>
</feature>
<evidence type="ECO:0000256" key="1">
    <source>
        <dbReference type="ARBA" id="ARBA00023015"/>
    </source>
</evidence>
<feature type="domain" description="HTH luxR-type" evidence="5">
    <location>
        <begin position="151"/>
        <end position="214"/>
    </location>
</feature>
<keyword evidence="4" id="KW-0812">Transmembrane</keyword>
<dbReference type="AlphaFoldDB" id="A1ZVL9"/>
<dbReference type="PRINTS" id="PR00038">
    <property type="entry name" value="HTHLUXR"/>
</dbReference>
<reference evidence="6 7" key="1">
    <citation type="submission" date="2007-01" db="EMBL/GenBank/DDBJ databases">
        <authorList>
            <person name="Haygood M."/>
            <person name="Podell S."/>
            <person name="Anderson C."/>
            <person name="Hopkinson B."/>
            <person name="Roe K."/>
            <person name="Barbeau K."/>
            <person name="Gaasterland T."/>
            <person name="Ferriera S."/>
            <person name="Johnson J."/>
            <person name="Kravitz S."/>
            <person name="Beeson K."/>
            <person name="Sutton G."/>
            <person name="Rogers Y.-H."/>
            <person name="Friedman R."/>
            <person name="Frazier M."/>
            <person name="Venter J.C."/>
        </authorList>
    </citation>
    <scope>NUCLEOTIDE SEQUENCE [LARGE SCALE GENOMIC DNA]</scope>
    <source>
        <strain evidence="6 7">ATCC 23134</strain>
    </source>
</reference>